<keyword evidence="6 8" id="KW-1133">Transmembrane helix</keyword>
<evidence type="ECO:0000256" key="6">
    <source>
        <dbReference type="ARBA" id="ARBA00022989"/>
    </source>
</evidence>
<evidence type="ECO:0000256" key="3">
    <source>
        <dbReference type="ARBA" id="ARBA00022475"/>
    </source>
</evidence>
<evidence type="ECO:0000256" key="4">
    <source>
        <dbReference type="ARBA" id="ARBA00022519"/>
    </source>
</evidence>
<comment type="subcellular location">
    <subcellularLocation>
        <location evidence="1">Cell inner membrane</location>
        <topology evidence="1">Multi-pass membrane protein</topology>
    </subcellularLocation>
</comment>
<dbReference type="PANTHER" id="PTHR30574">
    <property type="entry name" value="INNER MEMBRANE PROTEIN YEDE"/>
    <property type="match status" value="1"/>
</dbReference>
<name>A0AAD3HG64_9STRA</name>
<evidence type="ECO:0000313" key="9">
    <source>
        <dbReference type="EMBL" id="GFH61833.1"/>
    </source>
</evidence>
<sequence length="441" mass="47566">MINFAPLESTLGGSIIGIAAAVLLLGNGDILGCSGIVSSLLLKPKDTFSSPTNRWKFVHIGTFLLTSSIYHFFILGEDASSYVVPAEGTVRVPNTLAHIVGGFLVGIGTKLGNGCTSGHGICGLARFSKRSFVAVMTFMVTGIVSGSFFDKLEIFSASDDDLSWIPNGISTPFAISVVFLFTLGAAFILYFDDAEVRDGDTSETELRNDYYVDFGGNDIEDCTSRMKEDEESQSTFDVLKSYSTFESSKVLDPASLGDDLKDDSGMDVIEDHISTKQDQDLQPHRNIGLRKNIFGALSGILFALGLAISGMIKQYKVISFLDIVPIENWDPSLAFVMAGGLVISFASYQYVKDHGIISNQRAMTCPPLLGEQCSFNVPTRTIIDAKLVIGASLFGIGWGIAGYCPGPALYAFAAGMPKAMMYWWPSNIIGTILGELLSSYF</sequence>
<keyword evidence="7 8" id="KW-0472">Membrane</keyword>
<feature type="transmembrane region" description="Helical" evidence="8">
    <location>
        <begin position="332"/>
        <end position="351"/>
    </location>
</feature>
<keyword evidence="4" id="KW-0997">Cell inner membrane</keyword>
<feature type="transmembrane region" description="Helical" evidence="8">
    <location>
        <begin position="132"/>
        <end position="149"/>
    </location>
</feature>
<keyword evidence="10" id="KW-1185">Reference proteome</keyword>
<protein>
    <recommendedName>
        <fullName evidence="11">Sulphur transport domain-containing protein</fullName>
    </recommendedName>
</protein>
<feature type="transmembrane region" description="Helical" evidence="8">
    <location>
        <begin position="169"/>
        <end position="191"/>
    </location>
</feature>
<accession>A0AAD3HG64</accession>
<evidence type="ECO:0000256" key="7">
    <source>
        <dbReference type="ARBA" id="ARBA00023136"/>
    </source>
</evidence>
<proteinExistence type="predicted"/>
<gene>
    <name evidence="9" type="ORF">CTEN210_18309</name>
</gene>
<dbReference type="Pfam" id="PF04143">
    <property type="entry name" value="Sulf_transp"/>
    <property type="match status" value="1"/>
</dbReference>
<dbReference type="InterPro" id="IPR046513">
    <property type="entry name" value="DUF6691"/>
</dbReference>
<keyword evidence="2" id="KW-0813">Transport</keyword>
<feature type="transmembrane region" description="Helical" evidence="8">
    <location>
        <begin position="15"/>
        <end position="42"/>
    </location>
</feature>
<evidence type="ECO:0000313" key="10">
    <source>
        <dbReference type="Proteomes" id="UP001054902"/>
    </source>
</evidence>
<evidence type="ECO:0000256" key="2">
    <source>
        <dbReference type="ARBA" id="ARBA00022448"/>
    </source>
</evidence>
<dbReference type="Pfam" id="PF20398">
    <property type="entry name" value="DUF6691"/>
    <property type="match status" value="1"/>
</dbReference>
<dbReference type="AlphaFoldDB" id="A0AAD3HG64"/>
<feature type="transmembrane region" description="Helical" evidence="8">
    <location>
        <begin position="54"/>
        <end position="75"/>
    </location>
</feature>
<dbReference type="PANTHER" id="PTHR30574:SF1">
    <property type="entry name" value="SULPHUR TRANSPORT DOMAIN-CONTAINING PROTEIN"/>
    <property type="match status" value="1"/>
</dbReference>
<dbReference type="Proteomes" id="UP001054902">
    <property type="component" value="Unassembled WGS sequence"/>
</dbReference>
<reference evidence="9 10" key="1">
    <citation type="journal article" date="2021" name="Sci. Rep.">
        <title>The genome of the diatom Chaetoceros tenuissimus carries an ancient integrated fragment of an extant virus.</title>
        <authorList>
            <person name="Hongo Y."/>
            <person name="Kimura K."/>
            <person name="Takaki Y."/>
            <person name="Yoshida Y."/>
            <person name="Baba S."/>
            <person name="Kobayashi G."/>
            <person name="Nagasaki K."/>
            <person name="Hano T."/>
            <person name="Tomaru Y."/>
        </authorList>
    </citation>
    <scope>NUCLEOTIDE SEQUENCE [LARGE SCALE GENOMIC DNA]</scope>
    <source>
        <strain evidence="9 10">NIES-3715</strain>
    </source>
</reference>
<comment type="caution">
    <text evidence="9">The sequence shown here is derived from an EMBL/GenBank/DDBJ whole genome shotgun (WGS) entry which is preliminary data.</text>
</comment>
<feature type="transmembrane region" description="Helical" evidence="8">
    <location>
        <begin position="293"/>
        <end position="312"/>
    </location>
</feature>
<dbReference type="InterPro" id="IPR007272">
    <property type="entry name" value="Sulf_transp_TsuA/YedE"/>
</dbReference>
<dbReference type="GO" id="GO:0005886">
    <property type="term" value="C:plasma membrane"/>
    <property type="evidence" value="ECO:0007669"/>
    <property type="project" value="UniProtKB-SubCell"/>
</dbReference>
<evidence type="ECO:0008006" key="11">
    <source>
        <dbReference type="Google" id="ProtNLM"/>
    </source>
</evidence>
<feature type="transmembrane region" description="Helical" evidence="8">
    <location>
        <begin position="422"/>
        <end position="440"/>
    </location>
</feature>
<keyword evidence="5 8" id="KW-0812">Transmembrane</keyword>
<evidence type="ECO:0000256" key="8">
    <source>
        <dbReference type="SAM" id="Phobius"/>
    </source>
</evidence>
<evidence type="ECO:0000256" key="1">
    <source>
        <dbReference type="ARBA" id="ARBA00004429"/>
    </source>
</evidence>
<feature type="transmembrane region" description="Helical" evidence="8">
    <location>
        <begin position="387"/>
        <end position="410"/>
    </location>
</feature>
<feature type="transmembrane region" description="Helical" evidence="8">
    <location>
        <begin position="95"/>
        <end position="112"/>
    </location>
</feature>
<keyword evidence="3" id="KW-1003">Cell membrane</keyword>
<evidence type="ECO:0000256" key="5">
    <source>
        <dbReference type="ARBA" id="ARBA00022692"/>
    </source>
</evidence>
<dbReference type="EMBL" id="BLLK01000075">
    <property type="protein sequence ID" value="GFH61833.1"/>
    <property type="molecule type" value="Genomic_DNA"/>
</dbReference>
<organism evidence="9 10">
    <name type="scientific">Chaetoceros tenuissimus</name>
    <dbReference type="NCBI Taxonomy" id="426638"/>
    <lineage>
        <taxon>Eukaryota</taxon>
        <taxon>Sar</taxon>
        <taxon>Stramenopiles</taxon>
        <taxon>Ochrophyta</taxon>
        <taxon>Bacillariophyta</taxon>
        <taxon>Coscinodiscophyceae</taxon>
        <taxon>Chaetocerotophycidae</taxon>
        <taxon>Chaetocerotales</taxon>
        <taxon>Chaetocerotaceae</taxon>
        <taxon>Chaetoceros</taxon>
    </lineage>
</organism>